<proteinExistence type="predicted"/>
<sequence length="139" mass="16135">MNTQTNVKDIQTSGKNTEPSKMSEWTEVKRKNKFKNKSIMGKANISEIKAIPKTTSLFVSRIQPGTNKDLLKTHLRKYFSEADVEELLNSFHPDIYKSFKVTVNQNNFDKAFDEAMWPSGAYVSRFFRRRQIKLNQPQG</sequence>
<evidence type="ECO:0000256" key="1">
    <source>
        <dbReference type="SAM" id="MobiDB-lite"/>
    </source>
</evidence>
<dbReference type="EMBL" id="JASPKY010000954">
    <property type="protein sequence ID" value="KAK9679939.1"/>
    <property type="molecule type" value="Genomic_DNA"/>
</dbReference>
<accession>A0AAW1HTN3</accession>
<name>A0AAW1HTN3_POPJA</name>
<dbReference type="AlphaFoldDB" id="A0AAW1HTN3"/>
<organism evidence="2 3">
    <name type="scientific">Popillia japonica</name>
    <name type="common">Japanese beetle</name>
    <dbReference type="NCBI Taxonomy" id="7064"/>
    <lineage>
        <taxon>Eukaryota</taxon>
        <taxon>Metazoa</taxon>
        <taxon>Ecdysozoa</taxon>
        <taxon>Arthropoda</taxon>
        <taxon>Hexapoda</taxon>
        <taxon>Insecta</taxon>
        <taxon>Pterygota</taxon>
        <taxon>Neoptera</taxon>
        <taxon>Endopterygota</taxon>
        <taxon>Coleoptera</taxon>
        <taxon>Polyphaga</taxon>
        <taxon>Scarabaeiformia</taxon>
        <taxon>Scarabaeidae</taxon>
        <taxon>Rutelinae</taxon>
        <taxon>Popillia</taxon>
    </lineage>
</organism>
<protein>
    <submittedName>
        <fullName evidence="2">Uncharacterized protein</fullName>
    </submittedName>
</protein>
<evidence type="ECO:0000313" key="3">
    <source>
        <dbReference type="Proteomes" id="UP001458880"/>
    </source>
</evidence>
<gene>
    <name evidence="2" type="ORF">QE152_g39550</name>
</gene>
<dbReference type="Proteomes" id="UP001458880">
    <property type="component" value="Unassembled WGS sequence"/>
</dbReference>
<feature type="compositionally biased region" description="Polar residues" evidence="1">
    <location>
        <begin position="1"/>
        <end position="20"/>
    </location>
</feature>
<reference evidence="2 3" key="1">
    <citation type="journal article" date="2024" name="BMC Genomics">
        <title>De novo assembly and annotation of Popillia japonica's genome with initial clues to its potential as an invasive pest.</title>
        <authorList>
            <person name="Cucini C."/>
            <person name="Boschi S."/>
            <person name="Funari R."/>
            <person name="Cardaioli E."/>
            <person name="Iannotti N."/>
            <person name="Marturano G."/>
            <person name="Paoli F."/>
            <person name="Bruttini M."/>
            <person name="Carapelli A."/>
            <person name="Frati F."/>
            <person name="Nardi F."/>
        </authorList>
    </citation>
    <scope>NUCLEOTIDE SEQUENCE [LARGE SCALE GENOMIC DNA]</scope>
    <source>
        <strain evidence="2">DMR45628</strain>
    </source>
</reference>
<feature type="region of interest" description="Disordered" evidence="1">
    <location>
        <begin position="1"/>
        <end position="24"/>
    </location>
</feature>
<comment type="caution">
    <text evidence="2">The sequence shown here is derived from an EMBL/GenBank/DDBJ whole genome shotgun (WGS) entry which is preliminary data.</text>
</comment>
<evidence type="ECO:0000313" key="2">
    <source>
        <dbReference type="EMBL" id="KAK9679939.1"/>
    </source>
</evidence>
<keyword evidence="3" id="KW-1185">Reference proteome</keyword>